<reference evidence="2" key="1">
    <citation type="journal article" date="2022" name="Mol. Ecol. Resour.">
        <title>The genomes of chicory, endive, great burdock and yacon provide insights into Asteraceae palaeo-polyploidization history and plant inulin production.</title>
        <authorList>
            <person name="Fan W."/>
            <person name="Wang S."/>
            <person name="Wang H."/>
            <person name="Wang A."/>
            <person name="Jiang F."/>
            <person name="Liu H."/>
            <person name="Zhao H."/>
            <person name="Xu D."/>
            <person name="Zhang Y."/>
        </authorList>
    </citation>
    <scope>NUCLEOTIDE SEQUENCE [LARGE SCALE GENOMIC DNA]</scope>
    <source>
        <strain evidence="2">cv. Niubang</strain>
    </source>
</reference>
<keyword evidence="2" id="KW-1185">Reference proteome</keyword>
<dbReference type="Proteomes" id="UP001055879">
    <property type="component" value="Linkage Group LG04"/>
</dbReference>
<name>A0ACB9CMI5_ARCLA</name>
<evidence type="ECO:0000313" key="1">
    <source>
        <dbReference type="EMBL" id="KAI3735393.1"/>
    </source>
</evidence>
<proteinExistence type="predicted"/>
<sequence>MVRKLHIATYKSSLPLLLLHHYPTQAIIKHPKRPLSFASPFPFPFHFPFFDSDQIFFPFSLFFSISRVSDSLFLQQFFFLISYLHLRFRSCLFFFDKHVARSGFLLHFLEQITLKSYLLIHTNQLVGS</sequence>
<protein>
    <submittedName>
        <fullName evidence="1">Uncharacterized protein</fullName>
    </submittedName>
</protein>
<evidence type="ECO:0000313" key="2">
    <source>
        <dbReference type="Proteomes" id="UP001055879"/>
    </source>
</evidence>
<gene>
    <name evidence="1" type="ORF">L6452_14889</name>
</gene>
<accession>A0ACB9CMI5</accession>
<organism evidence="1 2">
    <name type="scientific">Arctium lappa</name>
    <name type="common">Greater burdock</name>
    <name type="synonym">Lappa major</name>
    <dbReference type="NCBI Taxonomy" id="4217"/>
    <lineage>
        <taxon>Eukaryota</taxon>
        <taxon>Viridiplantae</taxon>
        <taxon>Streptophyta</taxon>
        <taxon>Embryophyta</taxon>
        <taxon>Tracheophyta</taxon>
        <taxon>Spermatophyta</taxon>
        <taxon>Magnoliopsida</taxon>
        <taxon>eudicotyledons</taxon>
        <taxon>Gunneridae</taxon>
        <taxon>Pentapetalae</taxon>
        <taxon>asterids</taxon>
        <taxon>campanulids</taxon>
        <taxon>Asterales</taxon>
        <taxon>Asteraceae</taxon>
        <taxon>Carduoideae</taxon>
        <taxon>Cardueae</taxon>
        <taxon>Arctiinae</taxon>
        <taxon>Arctium</taxon>
    </lineage>
</organism>
<comment type="caution">
    <text evidence="1">The sequence shown here is derived from an EMBL/GenBank/DDBJ whole genome shotgun (WGS) entry which is preliminary data.</text>
</comment>
<dbReference type="EMBL" id="CM042050">
    <property type="protein sequence ID" value="KAI3735393.1"/>
    <property type="molecule type" value="Genomic_DNA"/>
</dbReference>
<reference evidence="1 2" key="2">
    <citation type="journal article" date="2022" name="Mol. Ecol. Resour.">
        <title>The genomes of chicory, endive, great burdock and yacon provide insights into Asteraceae paleo-polyploidization history and plant inulin production.</title>
        <authorList>
            <person name="Fan W."/>
            <person name="Wang S."/>
            <person name="Wang H."/>
            <person name="Wang A."/>
            <person name="Jiang F."/>
            <person name="Liu H."/>
            <person name="Zhao H."/>
            <person name="Xu D."/>
            <person name="Zhang Y."/>
        </authorList>
    </citation>
    <scope>NUCLEOTIDE SEQUENCE [LARGE SCALE GENOMIC DNA]</scope>
    <source>
        <strain evidence="2">cv. Niubang</strain>
    </source>
</reference>